<evidence type="ECO:0000313" key="1">
    <source>
        <dbReference type="EMBL" id="RQG99385.1"/>
    </source>
</evidence>
<organism evidence="1 2">
    <name type="scientific">Natrarchaeobius chitinivorans</name>
    <dbReference type="NCBI Taxonomy" id="1679083"/>
    <lineage>
        <taxon>Archaea</taxon>
        <taxon>Methanobacteriati</taxon>
        <taxon>Methanobacteriota</taxon>
        <taxon>Stenosarchaea group</taxon>
        <taxon>Halobacteria</taxon>
        <taxon>Halobacteriales</taxon>
        <taxon>Natrialbaceae</taxon>
        <taxon>Natrarchaeobius</taxon>
    </lineage>
</organism>
<gene>
    <name evidence="1" type="ORF">EA472_14255</name>
</gene>
<evidence type="ECO:0000313" key="2">
    <source>
        <dbReference type="Proteomes" id="UP000281431"/>
    </source>
</evidence>
<dbReference type="InterPro" id="IPR027417">
    <property type="entry name" value="P-loop_NTPase"/>
</dbReference>
<dbReference type="AlphaFoldDB" id="A0A3N6PKQ3"/>
<proteinExistence type="predicted"/>
<dbReference type="EMBL" id="REFZ01000009">
    <property type="protein sequence ID" value="RQG99385.1"/>
    <property type="molecule type" value="Genomic_DNA"/>
</dbReference>
<accession>A0A3N6PKQ3</accession>
<protein>
    <submittedName>
        <fullName evidence="1">Uncharacterized protein</fullName>
    </submittedName>
</protein>
<sequence>MIGNVADAIHTHREKVTLVSYFGIMLVLTAPLATLFGSAYEEGHLSRAVIDLHHLIDVIDLEGISVFLLGIFLGLLVLMTIDPKKRWQGYLLWIGLGIAMLGLQSMGLFIPNIEFTDTSNLTWLGIGLVLGLVAGGGRTLLRTRTAEALEFRRAAFGIYLMVVLLIVGSLFEYHVTYPEFVEVSPEGLVVYAIENPEFAIESEGLLRNVAIAGVFVVTIRKFIQYDSKEDFFVLGPPASGKSLFLIGAYLAAMNRNPNDEATNKTPLHPSQDLMEMVQNLDQRSSGWIVDATGQGEIKNLEFQYVHGSTFPKNVKIESIDYAGEYLSRLPDVLSGAVAEEDTDNTLLRLSQGVEEADTLILLLDTERYVNGEALDISEYFSLLQAVDNTSVFIVATKADILAERFREDEGIEAHLAFDEFKAYVGRELRQSEQVDALIRQTTGAQIHPVYYQTRVNEDGDRVPMRDDTGSVMTIGFDQLLNELGR</sequence>
<dbReference type="OrthoDB" id="300006at2157"/>
<comment type="caution">
    <text evidence="1">The sequence shown here is derived from an EMBL/GenBank/DDBJ whole genome shotgun (WGS) entry which is preliminary data.</text>
</comment>
<name>A0A3N6PKQ3_NATCH</name>
<reference evidence="1 2" key="1">
    <citation type="submission" date="2018-10" db="EMBL/GenBank/DDBJ databases">
        <title>Natrarchaeobius chitinivorans gen. nov., sp. nov., and Natrarchaeobius haloalkaliphilus sp. nov., alkaliphilic, chitin-utilizing haloarchaea from hypersaline alkaline lakes.</title>
        <authorList>
            <person name="Sorokin D.Y."/>
            <person name="Elcheninov A.G."/>
            <person name="Kostrikina N.A."/>
            <person name="Bale N.J."/>
            <person name="Sinninghe Damste J.S."/>
            <person name="Khijniak T.V."/>
            <person name="Kublanov I.V."/>
            <person name="Toshchakov S.V."/>
        </authorList>
    </citation>
    <scope>NUCLEOTIDE SEQUENCE [LARGE SCALE GENOMIC DNA]</scope>
    <source>
        <strain evidence="1 2">AArcht7</strain>
    </source>
</reference>
<dbReference type="SUPFAM" id="SSF52540">
    <property type="entry name" value="P-loop containing nucleoside triphosphate hydrolases"/>
    <property type="match status" value="1"/>
</dbReference>
<dbReference type="Proteomes" id="UP000281431">
    <property type="component" value="Unassembled WGS sequence"/>
</dbReference>
<keyword evidence="2" id="KW-1185">Reference proteome</keyword>